<keyword evidence="1" id="KW-0472">Membrane</keyword>
<keyword evidence="1" id="KW-0812">Transmembrane</keyword>
<feature type="transmembrane region" description="Helical" evidence="1">
    <location>
        <begin position="56"/>
        <end position="77"/>
    </location>
</feature>
<evidence type="ECO:0000259" key="2">
    <source>
        <dbReference type="Pfam" id="PF23997"/>
    </source>
</evidence>
<reference evidence="3 4" key="1">
    <citation type="journal article" date="2019" name="Int. J. Syst. Evol. Microbiol.">
        <title>The Global Catalogue of Microorganisms (GCM) 10K type strain sequencing project: providing services to taxonomists for standard genome sequencing and annotation.</title>
        <authorList>
            <consortium name="The Broad Institute Genomics Platform"/>
            <consortium name="The Broad Institute Genome Sequencing Center for Infectious Disease"/>
            <person name="Wu L."/>
            <person name="Ma J."/>
        </authorList>
    </citation>
    <scope>NUCLEOTIDE SEQUENCE [LARGE SCALE GENOMIC DNA]</scope>
    <source>
        <strain evidence="3 4">CGMCC 1.3240</strain>
    </source>
</reference>
<feature type="transmembrane region" description="Helical" evidence="1">
    <location>
        <begin position="20"/>
        <end position="44"/>
    </location>
</feature>
<dbReference type="EMBL" id="JBHSXQ010000004">
    <property type="protein sequence ID" value="MFC6906264.1"/>
    <property type="molecule type" value="Genomic_DNA"/>
</dbReference>
<keyword evidence="4" id="KW-1185">Reference proteome</keyword>
<dbReference type="AlphaFoldDB" id="A0ABD5V7Z8"/>
<evidence type="ECO:0000256" key="1">
    <source>
        <dbReference type="SAM" id="Phobius"/>
    </source>
</evidence>
<dbReference type="RefSeq" id="WP_340604821.1">
    <property type="nucleotide sequence ID" value="NZ_JBBMXV010000004.1"/>
</dbReference>
<dbReference type="InterPro" id="IPR055739">
    <property type="entry name" value="DUF7315"/>
</dbReference>
<organism evidence="3 4">
    <name type="scientific">Halalkalicoccus tibetensis</name>
    <dbReference type="NCBI Taxonomy" id="175632"/>
    <lineage>
        <taxon>Archaea</taxon>
        <taxon>Methanobacteriati</taxon>
        <taxon>Methanobacteriota</taxon>
        <taxon>Stenosarchaea group</taxon>
        <taxon>Halobacteria</taxon>
        <taxon>Halobacteriales</taxon>
        <taxon>Halococcaceae</taxon>
        <taxon>Halalkalicoccus</taxon>
    </lineage>
</organism>
<accession>A0ABD5V7Z8</accession>
<feature type="domain" description="DUF7315" evidence="2">
    <location>
        <begin position="13"/>
        <end position="96"/>
    </location>
</feature>
<evidence type="ECO:0000313" key="3">
    <source>
        <dbReference type="EMBL" id="MFC6906264.1"/>
    </source>
</evidence>
<gene>
    <name evidence="3" type="ORF">ACFQGH_13785</name>
</gene>
<protein>
    <recommendedName>
        <fullName evidence="2">DUF7315 domain-containing protein</fullName>
    </recommendedName>
</protein>
<sequence>MSESSPEPSDDGVVVPMRVYKTVTVFSTLFAVVGVVGGFVLLDVATNRAQADLGDVNPLLALLGVALIVVSAATYAFSTRFRAAEMGNAKESEDEESNNG</sequence>
<name>A0ABD5V7Z8_9EURY</name>
<dbReference type="Proteomes" id="UP001596312">
    <property type="component" value="Unassembled WGS sequence"/>
</dbReference>
<dbReference type="Pfam" id="PF23997">
    <property type="entry name" value="DUF7315"/>
    <property type="match status" value="1"/>
</dbReference>
<evidence type="ECO:0000313" key="4">
    <source>
        <dbReference type="Proteomes" id="UP001596312"/>
    </source>
</evidence>
<proteinExistence type="predicted"/>
<comment type="caution">
    <text evidence="3">The sequence shown here is derived from an EMBL/GenBank/DDBJ whole genome shotgun (WGS) entry which is preliminary data.</text>
</comment>
<keyword evidence="1" id="KW-1133">Transmembrane helix</keyword>